<keyword evidence="2" id="KW-1185">Reference proteome</keyword>
<dbReference type="AlphaFoldDB" id="A0A125A9D1"/>
<comment type="caution">
    <text evidence="1">The sequence shown here is derived from an EMBL/GenBank/DDBJ whole genome shotgun (WGS) entry which is preliminary data.</text>
</comment>
<dbReference type="EMBL" id="LPEQ01000113">
    <property type="protein sequence ID" value="KVV40988.1"/>
    <property type="molecule type" value="Genomic_DNA"/>
</dbReference>
<dbReference type="Proteomes" id="UP000062317">
    <property type="component" value="Unassembled WGS sequence"/>
</dbReference>
<organism evidence="1 2">
    <name type="scientific">Burkholderia territorii</name>
    <dbReference type="NCBI Taxonomy" id="1503055"/>
    <lineage>
        <taxon>Bacteria</taxon>
        <taxon>Pseudomonadati</taxon>
        <taxon>Pseudomonadota</taxon>
        <taxon>Betaproteobacteria</taxon>
        <taxon>Burkholderiales</taxon>
        <taxon>Burkholderiaceae</taxon>
        <taxon>Burkholderia</taxon>
        <taxon>Burkholderia cepacia complex</taxon>
    </lineage>
</organism>
<protein>
    <submittedName>
        <fullName evidence="1">Uncharacterized protein</fullName>
    </submittedName>
</protein>
<reference evidence="1 2" key="1">
    <citation type="submission" date="2015-11" db="EMBL/GenBank/DDBJ databases">
        <title>Expanding the genomic diversity of Burkholderia species for the development of highly accurate diagnostics.</title>
        <authorList>
            <person name="Sahl J."/>
            <person name="Keim P."/>
            <person name="Wagner D."/>
        </authorList>
    </citation>
    <scope>NUCLEOTIDE SEQUENCE [LARGE SCALE GENOMIC DNA]</scope>
    <source>
        <strain evidence="1 2">MSMB1301WGS</strain>
    </source>
</reference>
<evidence type="ECO:0000313" key="2">
    <source>
        <dbReference type="Proteomes" id="UP000062317"/>
    </source>
</evidence>
<gene>
    <name evidence="1" type="ORF">WT27_13820</name>
</gene>
<accession>A0A125A9D1</accession>
<evidence type="ECO:0000313" key="1">
    <source>
        <dbReference type="EMBL" id="KVV40988.1"/>
    </source>
</evidence>
<name>A0A125A9D1_9BURK</name>
<proteinExistence type="predicted"/>
<sequence length="106" mass="11649">MAATRARSTLKALRMDLYSIDVSSNGDTVWVTGDDGSCIGRFSKRAGIDVHRTVTEQMAGAPQCLHCTHEAADETVWKLFRDLISRHFGIDVPADTIVFNPREGAL</sequence>